<dbReference type="Proteomes" id="UP001319180">
    <property type="component" value="Unassembled WGS sequence"/>
</dbReference>
<evidence type="ECO:0000256" key="1">
    <source>
        <dbReference type="SAM" id="Phobius"/>
    </source>
</evidence>
<keyword evidence="1" id="KW-0472">Membrane</keyword>
<feature type="transmembrane region" description="Helical" evidence="1">
    <location>
        <begin position="20"/>
        <end position="39"/>
    </location>
</feature>
<evidence type="ECO:0000313" key="2">
    <source>
        <dbReference type="EMBL" id="MBT1687425.1"/>
    </source>
</evidence>
<organism evidence="2 3">
    <name type="scientific">Dawidia soli</name>
    <dbReference type="NCBI Taxonomy" id="2782352"/>
    <lineage>
        <taxon>Bacteria</taxon>
        <taxon>Pseudomonadati</taxon>
        <taxon>Bacteroidota</taxon>
        <taxon>Cytophagia</taxon>
        <taxon>Cytophagales</taxon>
        <taxon>Chryseotaleaceae</taxon>
        <taxon>Dawidia</taxon>
    </lineage>
</organism>
<protein>
    <recommendedName>
        <fullName evidence="4">6-phosphogluconate dehydrogenase</fullName>
    </recommendedName>
</protein>
<keyword evidence="3" id="KW-1185">Reference proteome</keyword>
<accession>A0AAP2GIH4</accession>
<name>A0AAP2GIH4_9BACT</name>
<evidence type="ECO:0000313" key="3">
    <source>
        <dbReference type="Proteomes" id="UP001319180"/>
    </source>
</evidence>
<comment type="caution">
    <text evidence="2">The sequence shown here is derived from an EMBL/GenBank/DDBJ whole genome shotgun (WGS) entry which is preliminary data.</text>
</comment>
<dbReference type="EMBL" id="JAHESC010000016">
    <property type="protein sequence ID" value="MBT1687425.1"/>
    <property type="molecule type" value="Genomic_DNA"/>
</dbReference>
<sequence>MEPQSFGTQVKRTTKKIVRIALLAALVVGFVIFSFYYWGTYEDGVMAGKILRVSEKGVLFKTYEGKINLETFGALRGASPIAESFDFSVEKGDQELIKQLQQVALSGERVNLYYIKRYARFPWRGDTPYFAVRVERLHQ</sequence>
<keyword evidence="1" id="KW-0812">Transmembrane</keyword>
<proteinExistence type="predicted"/>
<keyword evidence="1" id="KW-1133">Transmembrane helix</keyword>
<reference evidence="2 3" key="1">
    <citation type="submission" date="2021-05" db="EMBL/GenBank/DDBJ databases">
        <title>A Polyphasic approach of four new species of the genus Ohtaekwangia: Ohtaekwangia histidinii sp. nov., Ohtaekwangia cretensis sp. nov., Ohtaekwangia indiensis sp. nov., Ohtaekwangia reichenbachii sp. nov. from diverse environment.</title>
        <authorList>
            <person name="Octaviana S."/>
        </authorList>
    </citation>
    <scope>NUCLEOTIDE SEQUENCE [LARGE SCALE GENOMIC DNA]</scope>
    <source>
        <strain evidence="2 3">PWU37</strain>
    </source>
</reference>
<gene>
    <name evidence="2" type="ORF">KK078_12720</name>
</gene>
<evidence type="ECO:0008006" key="4">
    <source>
        <dbReference type="Google" id="ProtNLM"/>
    </source>
</evidence>
<dbReference type="RefSeq" id="WP_254090653.1">
    <property type="nucleotide sequence ID" value="NZ_JAHESC010000016.1"/>
</dbReference>
<dbReference type="AlphaFoldDB" id="A0AAP2GIH4"/>